<feature type="transmembrane region" description="Helical" evidence="8">
    <location>
        <begin position="6"/>
        <end position="23"/>
    </location>
</feature>
<accession>A0A1T0CQE6</accession>
<dbReference type="GO" id="GO:0015744">
    <property type="term" value="P:succinate transport"/>
    <property type="evidence" value="ECO:0007669"/>
    <property type="project" value="TreeGrafter"/>
</dbReference>
<proteinExistence type="inferred from homology"/>
<keyword evidence="2" id="KW-1003">Cell membrane</keyword>
<dbReference type="EMBL" id="MUYU01000009">
    <property type="protein sequence ID" value="OOS24566.1"/>
    <property type="molecule type" value="Genomic_DNA"/>
</dbReference>
<keyword evidence="11" id="KW-1185">Reference proteome</keyword>
<evidence type="ECO:0000256" key="5">
    <source>
        <dbReference type="ARBA" id="ARBA00022989"/>
    </source>
</evidence>
<keyword evidence="5 8" id="KW-1133">Transmembrane helix</keyword>
<evidence type="ECO:0000259" key="9">
    <source>
        <dbReference type="Pfam" id="PF12821"/>
    </source>
</evidence>
<feature type="domain" description="Threonine/Serine exporter ThrE" evidence="9">
    <location>
        <begin position="10"/>
        <end position="143"/>
    </location>
</feature>
<dbReference type="STRING" id="470453.B0680_03785"/>
<sequence length="153" mass="17034">MDWLIIIQKIALSCIITVGWCLMFTLPKQYIPHCMTVTALGFGTKLLMVHDGTHLAIATFFGAMIGSFLGVRYAQRYGLPPKALIVPSLICMMPGITAYKAMVSMVQIGYFGFSMDLFVLMMSYFFDAIFVISALVLGLSIPGILFYRRKPIV</sequence>
<dbReference type="PANTHER" id="PTHR34390:SF1">
    <property type="entry name" value="SUCCINATE TRANSPORTER SUBUNIT YJJB-RELATED"/>
    <property type="match status" value="1"/>
</dbReference>
<feature type="transmembrane region" description="Helical" evidence="8">
    <location>
        <begin position="54"/>
        <end position="71"/>
    </location>
</feature>
<evidence type="ECO:0000256" key="2">
    <source>
        <dbReference type="ARBA" id="ARBA00022475"/>
    </source>
</evidence>
<dbReference type="Pfam" id="PF12821">
    <property type="entry name" value="ThrE_2"/>
    <property type="match status" value="1"/>
</dbReference>
<dbReference type="PANTHER" id="PTHR34390">
    <property type="entry name" value="UPF0442 PROTEIN YJJB-RELATED"/>
    <property type="match status" value="1"/>
</dbReference>
<comment type="subcellular location">
    <subcellularLocation>
        <location evidence="1">Cell membrane</location>
        <topology evidence="1">Multi-pass membrane protein</topology>
    </subcellularLocation>
</comment>
<feature type="transmembrane region" description="Helical" evidence="8">
    <location>
        <begin position="122"/>
        <end position="147"/>
    </location>
</feature>
<gene>
    <name evidence="10" type="ORF">B0680_03785</name>
</gene>
<dbReference type="RefSeq" id="WP_078253728.1">
    <property type="nucleotide sequence ID" value="NZ_MUYU01000009.1"/>
</dbReference>
<reference evidence="10 11" key="1">
    <citation type="submission" date="2017-02" db="EMBL/GenBank/DDBJ databases">
        <title>Draft genome sequence of Moraxella pluranimalium CCUG 54913T type strain.</title>
        <authorList>
            <person name="Salva-Serra F."/>
            <person name="Engstrom-Jakobsson H."/>
            <person name="Thorell K."/>
            <person name="Jaen-Luchoro D."/>
            <person name="Gonzales-Siles L."/>
            <person name="Karlsson R."/>
            <person name="Yazdan S."/>
            <person name="Boulund F."/>
            <person name="Johnning A."/>
            <person name="Engstrand L."/>
            <person name="Kristiansson E."/>
            <person name="Moore E."/>
        </authorList>
    </citation>
    <scope>NUCLEOTIDE SEQUENCE [LARGE SCALE GENOMIC DNA]</scope>
    <source>
        <strain evidence="10 11">CCUG 54913</strain>
    </source>
</reference>
<evidence type="ECO:0000256" key="8">
    <source>
        <dbReference type="SAM" id="Phobius"/>
    </source>
</evidence>
<dbReference type="GO" id="GO:0005886">
    <property type="term" value="C:plasma membrane"/>
    <property type="evidence" value="ECO:0007669"/>
    <property type="project" value="UniProtKB-SubCell"/>
</dbReference>
<dbReference type="InterPro" id="IPR024528">
    <property type="entry name" value="ThrE_2"/>
</dbReference>
<dbReference type="Proteomes" id="UP000189800">
    <property type="component" value="Unassembled WGS sequence"/>
</dbReference>
<feature type="transmembrane region" description="Helical" evidence="8">
    <location>
        <begin position="83"/>
        <end position="102"/>
    </location>
</feature>
<evidence type="ECO:0000313" key="10">
    <source>
        <dbReference type="EMBL" id="OOS24566.1"/>
    </source>
</evidence>
<dbReference type="OrthoDB" id="9810047at2"/>
<protein>
    <recommendedName>
        <fullName evidence="9">Threonine/Serine exporter ThrE domain-containing protein</fullName>
    </recommendedName>
</protein>
<organism evidence="10 11">
    <name type="scientific">Moraxella pluranimalium</name>
    <dbReference type="NCBI Taxonomy" id="470453"/>
    <lineage>
        <taxon>Bacteria</taxon>
        <taxon>Pseudomonadati</taxon>
        <taxon>Pseudomonadota</taxon>
        <taxon>Gammaproteobacteria</taxon>
        <taxon>Moraxellales</taxon>
        <taxon>Moraxellaceae</taxon>
        <taxon>Moraxella</taxon>
    </lineage>
</organism>
<evidence type="ECO:0000313" key="11">
    <source>
        <dbReference type="Proteomes" id="UP000189800"/>
    </source>
</evidence>
<dbReference type="InterPro" id="IPR050539">
    <property type="entry name" value="ThrE_Dicarb/AminoAcid_Exp"/>
</dbReference>
<keyword evidence="6 8" id="KW-0472">Membrane</keyword>
<evidence type="ECO:0000256" key="3">
    <source>
        <dbReference type="ARBA" id="ARBA00022519"/>
    </source>
</evidence>
<evidence type="ECO:0000256" key="7">
    <source>
        <dbReference type="ARBA" id="ARBA00034125"/>
    </source>
</evidence>
<evidence type="ECO:0000256" key="4">
    <source>
        <dbReference type="ARBA" id="ARBA00022692"/>
    </source>
</evidence>
<evidence type="ECO:0000256" key="6">
    <source>
        <dbReference type="ARBA" id="ARBA00023136"/>
    </source>
</evidence>
<keyword evidence="4 8" id="KW-0812">Transmembrane</keyword>
<name>A0A1T0CQE6_9GAMM</name>
<dbReference type="AlphaFoldDB" id="A0A1T0CQE6"/>
<keyword evidence="3" id="KW-0997">Cell inner membrane</keyword>
<comment type="similarity">
    <text evidence="7">Belongs to the ThrE exporter (TC 2.A.79) family.</text>
</comment>
<evidence type="ECO:0000256" key="1">
    <source>
        <dbReference type="ARBA" id="ARBA00004651"/>
    </source>
</evidence>
<comment type="caution">
    <text evidence="10">The sequence shown here is derived from an EMBL/GenBank/DDBJ whole genome shotgun (WGS) entry which is preliminary data.</text>
</comment>